<dbReference type="PROSITE" id="PS01311">
    <property type="entry name" value="LGT"/>
    <property type="match status" value="1"/>
</dbReference>
<dbReference type="AlphaFoldDB" id="A0A9D2B7S6"/>
<reference evidence="9" key="2">
    <citation type="submission" date="2021-04" db="EMBL/GenBank/DDBJ databases">
        <authorList>
            <person name="Gilroy R."/>
        </authorList>
    </citation>
    <scope>NUCLEOTIDE SEQUENCE</scope>
    <source>
        <strain evidence="9">CHK188-5543</strain>
    </source>
</reference>
<dbReference type="PANTHER" id="PTHR30589:SF0">
    <property type="entry name" value="PHOSPHATIDYLGLYCEROL--PROLIPOPROTEIN DIACYLGLYCERYL TRANSFERASE"/>
    <property type="match status" value="1"/>
</dbReference>
<dbReference type="GO" id="GO:0042158">
    <property type="term" value="P:lipoprotein biosynthetic process"/>
    <property type="evidence" value="ECO:0007669"/>
    <property type="project" value="UniProtKB-UniRule"/>
</dbReference>
<evidence type="ECO:0000256" key="4">
    <source>
        <dbReference type="ARBA" id="ARBA00022692"/>
    </source>
</evidence>
<feature type="binding site" evidence="7">
    <location>
        <position position="148"/>
    </location>
    <ligand>
        <name>a 1,2-diacyl-sn-glycero-3-phospho-(1'-sn-glycerol)</name>
        <dbReference type="ChEBI" id="CHEBI:64716"/>
    </ligand>
</feature>
<protein>
    <recommendedName>
        <fullName evidence="7">Phosphatidylglycerol--prolipoprotein diacylglyceryl transferase</fullName>
        <ecNumber evidence="7">2.5.1.145</ecNumber>
    </recommendedName>
</protein>
<dbReference type="GO" id="GO:0008961">
    <property type="term" value="F:phosphatidylglycerol-prolipoprotein diacylglyceryl transferase activity"/>
    <property type="evidence" value="ECO:0007669"/>
    <property type="project" value="UniProtKB-UniRule"/>
</dbReference>
<feature type="transmembrane region" description="Helical" evidence="7">
    <location>
        <begin position="202"/>
        <end position="219"/>
    </location>
</feature>
<feature type="transmembrane region" description="Helical" evidence="7">
    <location>
        <begin position="262"/>
        <end position="282"/>
    </location>
</feature>
<dbReference type="HAMAP" id="MF_01147">
    <property type="entry name" value="Lgt"/>
    <property type="match status" value="1"/>
</dbReference>
<dbReference type="Pfam" id="PF01790">
    <property type="entry name" value="LGT"/>
    <property type="match status" value="1"/>
</dbReference>
<evidence type="ECO:0000256" key="1">
    <source>
        <dbReference type="ARBA" id="ARBA00007150"/>
    </source>
</evidence>
<dbReference type="EMBL" id="DXES01000193">
    <property type="protein sequence ID" value="HIX66430.1"/>
    <property type="molecule type" value="Genomic_DNA"/>
</dbReference>
<keyword evidence="2 7" id="KW-1003">Cell membrane</keyword>
<feature type="transmembrane region" description="Helical" evidence="7">
    <location>
        <begin position="105"/>
        <end position="122"/>
    </location>
</feature>
<evidence type="ECO:0000256" key="3">
    <source>
        <dbReference type="ARBA" id="ARBA00022679"/>
    </source>
</evidence>
<dbReference type="EC" id="2.5.1.145" evidence="7"/>
<sequence length="386" mass="42316">MHVIQTVSFPGLGLGPFTLDRVAFTLFGKPIYWYGILIAAAFLAAIGYILKRCRRFGLDNDRAMDVIFGAVILGIIGARIYYVVFSWEDYRNNLADIFKIWNGGIAIYGGIIGGIIGGWLVCKFRKLPFLPMADVSLTGVILAQAIGRWGNFVNVEAFGRATDLPWRMSSPQAAQYLLNTQQISPDTAMQIAGGGLGVHPTFFYESVWCLLGFVLLVLLTSRRRFDGQLTLTYCAWYGAGRSVIEGLRTDSLYWGSVRVSQMLALILVAVSVLLLIWCFSRLHGENPPAFLRLYVDTPEGRAVLHGQPASPEEELVSENAEGESPDAAGLQGDTAEENPQPETEEVRTGDLQPDSLEDSPAEQPHGTQTAVSPDETDEKTPPQPIA</sequence>
<comment type="caution">
    <text evidence="9">The sequence shown here is derived from an EMBL/GenBank/DDBJ whole genome shotgun (WGS) entry which is preliminary data.</text>
</comment>
<feature type="compositionally biased region" description="Acidic residues" evidence="8">
    <location>
        <begin position="311"/>
        <end position="324"/>
    </location>
</feature>
<dbReference type="NCBIfam" id="TIGR00544">
    <property type="entry name" value="lgt"/>
    <property type="match status" value="1"/>
</dbReference>
<comment type="function">
    <text evidence="7">Catalyzes the transfer of the diacylglyceryl group from phosphatidylglycerol to the sulfhydryl group of the N-terminal cysteine of a prolipoprotein, the first step in the formation of mature lipoproteins.</text>
</comment>
<evidence type="ECO:0000256" key="2">
    <source>
        <dbReference type="ARBA" id="ARBA00022475"/>
    </source>
</evidence>
<proteinExistence type="inferred from homology"/>
<dbReference type="PANTHER" id="PTHR30589">
    <property type="entry name" value="PROLIPOPROTEIN DIACYLGLYCERYL TRANSFERASE"/>
    <property type="match status" value="1"/>
</dbReference>
<feature type="transmembrane region" description="Helical" evidence="7">
    <location>
        <begin position="129"/>
        <end position="147"/>
    </location>
</feature>
<comment type="subcellular location">
    <subcellularLocation>
        <location evidence="7">Cell membrane</location>
        <topology evidence="7">Multi-pass membrane protein</topology>
    </subcellularLocation>
</comment>
<evidence type="ECO:0000313" key="10">
    <source>
        <dbReference type="Proteomes" id="UP000886800"/>
    </source>
</evidence>
<feature type="transmembrane region" description="Helical" evidence="7">
    <location>
        <begin position="31"/>
        <end position="50"/>
    </location>
</feature>
<dbReference type="InterPro" id="IPR001640">
    <property type="entry name" value="Lgt"/>
</dbReference>
<evidence type="ECO:0000256" key="6">
    <source>
        <dbReference type="ARBA" id="ARBA00023136"/>
    </source>
</evidence>
<reference evidence="9" key="1">
    <citation type="journal article" date="2021" name="PeerJ">
        <title>Extensive microbial diversity within the chicken gut microbiome revealed by metagenomics and culture.</title>
        <authorList>
            <person name="Gilroy R."/>
            <person name="Ravi A."/>
            <person name="Getino M."/>
            <person name="Pursley I."/>
            <person name="Horton D.L."/>
            <person name="Alikhan N.F."/>
            <person name="Baker D."/>
            <person name="Gharbi K."/>
            <person name="Hall N."/>
            <person name="Watson M."/>
            <person name="Adriaenssens E.M."/>
            <person name="Foster-Nyarko E."/>
            <person name="Jarju S."/>
            <person name="Secka A."/>
            <person name="Antonio M."/>
            <person name="Oren A."/>
            <person name="Chaudhuri R.R."/>
            <person name="La Ragione R."/>
            <person name="Hildebrand F."/>
            <person name="Pallen M.J."/>
        </authorList>
    </citation>
    <scope>NUCLEOTIDE SEQUENCE</scope>
    <source>
        <strain evidence="9">CHK188-5543</strain>
    </source>
</reference>
<keyword evidence="6 7" id="KW-0472">Membrane</keyword>
<name>A0A9D2B7S6_9FIRM</name>
<keyword evidence="3 7" id="KW-0808">Transferase</keyword>
<comment type="catalytic activity">
    <reaction evidence="7">
        <text>L-cysteinyl-[prolipoprotein] + a 1,2-diacyl-sn-glycero-3-phospho-(1'-sn-glycerol) = an S-1,2-diacyl-sn-glyceryl-L-cysteinyl-[prolipoprotein] + sn-glycerol 1-phosphate + H(+)</text>
        <dbReference type="Rhea" id="RHEA:56712"/>
        <dbReference type="Rhea" id="RHEA-COMP:14679"/>
        <dbReference type="Rhea" id="RHEA-COMP:14680"/>
        <dbReference type="ChEBI" id="CHEBI:15378"/>
        <dbReference type="ChEBI" id="CHEBI:29950"/>
        <dbReference type="ChEBI" id="CHEBI:57685"/>
        <dbReference type="ChEBI" id="CHEBI:64716"/>
        <dbReference type="ChEBI" id="CHEBI:140658"/>
        <dbReference type="EC" id="2.5.1.145"/>
    </reaction>
</comment>
<feature type="region of interest" description="Disordered" evidence="8">
    <location>
        <begin position="303"/>
        <end position="386"/>
    </location>
</feature>
<organism evidence="9 10">
    <name type="scientific">Candidatus Anaerotruncus excrementipullorum</name>
    <dbReference type="NCBI Taxonomy" id="2838465"/>
    <lineage>
        <taxon>Bacteria</taxon>
        <taxon>Bacillati</taxon>
        <taxon>Bacillota</taxon>
        <taxon>Clostridia</taxon>
        <taxon>Eubacteriales</taxon>
        <taxon>Oscillospiraceae</taxon>
        <taxon>Anaerotruncus</taxon>
    </lineage>
</organism>
<keyword evidence="5 7" id="KW-1133">Transmembrane helix</keyword>
<accession>A0A9D2B7S6</accession>
<evidence type="ECO:0000256" key="5">
    <source>
        <dbReference type="ARBA" id="ARBA00022989"/>
    </source>
</evidence>
<evidence type="ECO:0000256" key="8">
    <source>
        <dbReference type="SAM" id="MobiDB-lite"/>
    </source>
</evidence>
<dbReference type="GO" id="GO:0005886">
    <property type="term" value="C:plasma membrane"/>
    <property type="evidence" value="ECO:0007669"/>
    <property type="project" value="UniProtKB-SubCell"/>
</dbReference>
<comment type="similarity">
    <text evidence="1 7">Belongs to the Lgt family.</text>
</comment>
<gene>
    <name evidence="7 9" type="primary">lgt</name>
    <name evidence="9" type="ORF">H9736_09300</name>
</gene>
<evidence type="ECO:0000313" key="9">
    <source>
        <dbReference type="EMBL" id="HIX66430.1"/>
    </source>
</evidence>
<dbReference type="Proteomes" id="UP000886800">
    <property type="component" value="Unassembled WGS sequence"/>
</dbReference>
<comment type="pathway">
    <text evidence="7">Protein modification; lipoprotein biosynthesis (diacylglyceryl transfer).</text>
</comment>
<evidence type="ECO:0000256" key="7">
    <source>
        <dbReference type="HAMAP-Rule" id="MF_01147"/>
    </source>
</evidence>
<keyword evidence="4 7" id="KW-0812">Transmembrane</keyword>
<feature type="transmembrane region" description="Helical" evidence="7">
    <location>
        <begin position="62"/>
        <end position="85"/>
    </location>
</feature>